<evidence type="ECO:0000256" key="3">
    <source>
        <dbReference type="ARBA" id="ARBA00023015"/>
    </source>
</evidence>
<dbReference type="NCBIfam" id="NF006089">
    <property type="entry name" value="PRK08241.1"/>
    <property type="match status" value="1"/>
</dbReference>
<dbReference type="InterPro" id="IPR037401">
    <property type="entry name" value="SnoaL-like"/>
</dbReference>
<dbReference type="SUPFAM" id="SSF54427">
    <property type="entry name" value="NTF2-like"/>
    <property type="match status" value="1"/>
</dbReference>
<dbReference type="Pfam" id="PF04542">
    <property type="entry name" value="Sigma70_r2"/>
    <property type="match status" value="1"/>
</dbReference>
<gene>
    <name evidence="9" type="ORF">RM425_08255</name>
</gene>
<dbReference type="Pfam" id="PF08281">
    <property type="entry name" value="Sigma70_r4_2"/>
    <property type="match status" value="1"/>
</dbReference>
<dbReference type="PANTHER" id="PTHR43133:SF65">
    <property type="entry name" value="ECF RNA POLYMERASE SIGMA FACTOR SIGG"/>
    <property type="match status" value="1"/>
</dbReference>
<evidence type="ECO:0000256" key="2">
    <source>
        <dbReference type="ARBA" id="ARBA00011344"/>
    </source>
</evidence>
<dbReference type="Gene3D" id="1.10.1740.10">
    <property type="match status" value="1"/>
</dbReference>
<dbReference type="CDD" id="cd06171">
    <property type="entry name" value="Sigma70_r4"/>
    <property type="match status" value="1"/>
</dbReference>
<dbReference type="Proteomes" id="UP001183222">
    <property type="component" value="Unassembled WGS sequence"/>
</dbReference>
<dbReference type="InterPro" id="IPR013324">
    <property type="entry name" value="RNA_pol_sigma_r3/r4-like"/>
</dbReference>
<dbReference type="InterPro" id="IPR014305">
    <property type="entry name" value="RNA_pol_sigma-G_actinobac"/>
</dbReference>
<dbReference type="Gene3D" id="3.10.450.50">
    <property type="match status" value="1"/>
</dbReference>
<dbReference type="Pfam" id="PF12680">
    <property type="entry name" value="SnoaL_2"/>
    <property type="match status" value="1"/>
</dbReference>
<name>A0ABU2K6T8_9ACTN</name>
<evidence type="ECO:0000259" key="7">
    <source>
        <dbReference type="Pfam" id="PF08281"/>
    </source>
</evidence>
<dbReference type="SUPFAM" id="SSF88659">
    <property type="entry name" value="Sigma3 and sigma4 domains of RNA polymerase sigma factors"/>
    <property type="match status" value="1"/>
</dbReference>
<keyword evidence="4" id="KW-0731">Sigma factor</keyword>
<evidence type="ECO:0000256" key="5">
    <source>
        <dbReference type="ARBA" id="ARBA00023163"/>
    </source>
</evidence>
<keyword evidence="10" id="KW-1185">Reference proteome</keyword>
<dbReference type="EMBL" id="JAVREI010000004">
    <property type="protein sequence ID" value="MDT0275893.1"/>
    <property type="molecule type" value="Genomic_DNA"/>
</dbReference>
<evidence type="ECO:0000256" key="4">
    <source>
        <dbReference type="ARBA" id="ARBA00023082"/>
    </source>
</evidence>
<accession>A0ABU2K6T8</accession>
<protein>
    <submittedName>
        <fullName evidence="9">Sigma-70 family RNA polymerase sigma factor</fullName>
    </submittedName>
</protein>
<dbReference type="PANTHER" id="PTHR43133">
    <property type="entry name" value="RNA POLYMERASE ECF-TYPE SIGMA FACTO"/>
    <property type="match status" value="1"/>
</dbReference>
<evidence type="ECO:0000259" key="8">
    <source>
        <dbReference type="Pfam" id="PF12680"/>
    </source>
</evidence>
<dbReference type="InterPro" id="IPR013249">
    <property type="entry name" value="RNA_pol_sigma70_r4_t2"/>
</dbReference>
<sequence length="327" mass="36123">MTSVALGPTDQLDPRLLEHRRELTGYCYRMLGSAFDAEDAVQETMVRAWRGLAAFEGRSALRSWLYRIATNVCLDQLSGRQRRALPMDLAGDPYPPVPASLAGRRPMTAWIEPVLDRQVLPEDGDPAEQAVARESIRLAFVAALQHLPPRQRAVLILREVLRWKADEVATLLDSTVASVNSALQRARATLADLDGRPAPRTLDDEDRALLARYLDAFERYDIEAFVQLLHDDATQHMPPFEMWLRGAADIGTWMQGPGAECRGSRVFLTSANGTPAVAQYRPRAGGGHEPWGLHVLEIEGGRVAHISSFLDLGTGLFVKLGLPPGFD</sequence>
<comment type="caution">
    <text evidence="9">The sequence shown here is derived from an EMBL/GenBank/DDBJ whole genome shotgun (WGS) entry which is preliminary data.</text>
</comment>
<dbReference type="InterPro" id="IPR007627">
    <property type="entry name" value="RNA_pol_sigma70_r2"/>
</dbReference>
<dbReference type="InterPro" id="IPR039425">
    <property type="entry name" value="RNA_pol_sigma-70-like"/>
</dbReference>
<proteinExistence type="inferred from homology"/>
<evidence type="ECO:0000313" key="10">
    <source>
        <dbReference type="Proteomes" id="UP001183222"/>
    </source>
</evidence>
<dbReference type="Gene3D" id="1.10.10.10">
    <property type="entry name" value="Winged helix-like DNA-binding domain superfamily/Winged helix DNA-binding domain"/>
    <property type="match status" value="1"/>
</dbReference>
<keyword evidence="5" id="KW-0804">Transcription</keyword>
<dbReference type="InterPro" id="IPR032710">
    <property type="entry name" value="NTF2-like_dom_sf"/>
</dbReference>
<keyword evidence="3" id="KW-0805">Transcription regulation</keyword>
<evidence type="ECO:0000256" key="1">
    <source>
        <dbReference type="ARBA" id="ARBA00010641"/>
    </source>
</evidence>
<comment type="subunit">
    <text evidence="2">Interacts transiently with the RNA polymerase catalytic core formed by RpoA, RpoB, RpoC and RpoZ (2 alpha, 1 beta, 1 beta' and 1 omega subunit) to form the RNA polymerase holoenzyme that can initiate transcription.</text>
</comment>
<dbReference type="NCBIfam" id="TIGR02937">
    <property type="entry name" value="sigma70-ECF"/>
    <property type="match status" value="1"/>
</dbReference>
<feature type="domain" description="RNA polymerase sigma factor 70 region 4 type 2" evidence="7">
    <location>
        <begin position="138"/>
        <end position="190"/>
    </location>
</feature>
<feature type="domain" description="RNA polymerase sigma-70 region 2" evidence="6">
    <location>
        <begin position="18"/>
        <end position="83"/>
    </location>
</feature>
<dbReference type="NCBIfam" id="TIGR02960">
    <property type="entry name" value="SigX5"/>
    <property type="match status" value="1"/>
</dbReference>
<evidence type="ECO:0000313" key="9">
    <source>
        <dbReference type="EMBL" id="MDT0275893.1"/>
    </source>
</evidence>
<reference evidence="10" key="1">
    <citation type="submission" date="2023-07" db="EMBL/GenBank/DDBJ databases">
        <title>30 novel species of actinomycetes from the DSMZ collection.</title>
        <authorList>
            <person name="Nouioui I."/>
        </authorList>
    </citation>
    <scope>NUCLEOTIDE SEQUENCE [LARGE SCALE GENOMIC DNA]</scope>
    <source>
        <strain evidence="10">DSM 46792</strain>
    </source>
</reference>
<comment type="similarity">
    <text evidence="1">Belongs to the sigma-70 factor family. ECF subfamily.</text>
</comment>
<organism evidence="9 10">
    <name type="scientific">Blastococcus goldschmidtiae</name>
    <dbReference type="NCBI Taxonomy" id="3075546"/>
    <lineage>
        <taxon>Bacteria</taxon>
        <taxon>Bacillati</taxon>
        <taxon>Actinomycetota</taxon>
        <taxon>Actinomycetes</taxon>
        <taxon>Geodermatophilales</taxon>
        <taxon>Geodermatophilaceae</taxon>
        <taxon>Blastococcus</taxon>
    </lineage>
</organism>
<feature type="domain" description="SnoaL-like" evidence="8">
    <location>
        <begin position="211"/>
        <end position="305"/>
    </location>
</feature>
<evidence type="ECO:0000259" key="6">
    <source>
        <dbReference type="Pfam" id="PF04542"/>
    </source>
</evidence>
<dbReference type="SUPFAM" id="SSF88946">
    <property type="entry name" value="Sigma2 domain of RNA polymerase sigma factors"/>
    <property type="match status" value="1"/>
</dbReference>
<dbReference type="InterPro" id="IPR013325">
    <property type="entry name" value="RNA_pol_sigma_r2"/>
</dbReference>
<dbReference type="RefSeq" id="WP_311344716.1">
    <property type="nucleotide sequence ID" value="NZ_JAVREI010000004.1"/>
</dbReference>
<dbReference type="InterPro" id="IPR014284">
    <property type="entry name" value="RNA_pol_sigma-70_dom"/>
</dbReference>
<dbReference type="InterPro" id="IPR036388">
    <property type="entry name" value="WH-like_DNA-bd_sf"/>
</dbReference>